<dbReference type="SUPFAM" id="SSF69118">
    <property type="entry name" value="AhpD-like"/>
    <property type="match status" value="1"/>
</dbReference>
<dbReference type="Proteomes" id="UP000264071">
    <property type="component" value="Unassembled WGS sequence"/>
</dbReference>
<proteinExistence type="predicted"/>
<feature type="domain" description="Carboxymuconolactone decarboxylase-like" evidence="1">
    <location>
        <begin position="13"/>
        <end position="95"/>
    </location>
</feature>
<accession>A0A3D4VA33</accession>
<dbReference type="InterPro" id="IPR003779">
    <property type="entry name" value="CMD-like"/>
</dbReference>
<comment type="caution">
    <text evidence="2">The sequence shown here is derived from an EMBL/GenBank/DDBJ whole genome shotgun (WGS) entry which is preliminary data.</text>
</comment>
<dbReference type="InterPro" id="IPR004675">
    <property type="entry name" value="AhpD_core"/>
</dbReference>
<name>A0A3D4VA33_9BACT</name>
<dbReference type="PANTHER" id="PTHR34846:SF10">
    <property type="entry name" value="CYTOPLASMIC PROTEIN"/>
    <property type="match status" value="1"/>
</dbReference>
<organism evidence="2 3">
    <name type="scientific">Gemmatimonas aurantiaca</name>
    <dbReference type="NCBI Taxonomy" id="173480"/>
    <lineage>
        <taxon>Bacteria</taxon>
        <taxon>Pseudomonadati</taxon>
        <taxon>Gemmatimonadota</taxon>
        <taxon>Gemmatimonadia</taxon>
        <taxon>Gemmatimonadales</taxon>
        <taxon>Gemmatimonadaceae</taxon>
        <taxon>Gemmatimonas</taxon>
    </lineage>
</organism>
<evidence type="ECO:0000313" key="2">
    <source>
        <dbReference type="EMBL" id="HCT57976.1"/>
    </source>
</evidence>
<dbReference type="AlphaFoldDB" id="A0A3D4VA33"/>
<gene>
    <name evidence="2" type="ORF">DGD08_12300</name>
</gene>
<dbReference type="InterPro" id="IPR029032">
    <property type="entry name" value="AhpD-like"/>
</dbReference>
<dbReference type="Pfam" id="PF02627">
    <property type="entry name" value="CMD"/>
    <property type="match status" value="1"/>
</dbReference>
<protein>
    <submittedName>
        <fullName evidence="2">Carboxymuconolactone decarboxylase family protein</fullName>
    </submittedName>
</protein>
<sequence length="154" mass="16812">MTARIANPAALVPDLLKAMLGLESAIRTSGLDHGLLELVKMRVSQINRCAFCLHLHATELQKAGENAMRIHLLPAWRESAAFTPREKAALGWAEALTLLADTQAPDADYDALREQFTDTEQVQLTMAIGAINVWNRLQVGFRAGHPPVSLPHAA</sequence>
<evidence type="ECO:0000259" key="1">
    <source>
        <dbReference type="Pfam" id="PF02627"/>
    </source>
</evidence>
<dbReference type="OMA" id="WNRVAIA"/>
<dbReference type="PANTHER" id="PTHR34846">
    <property type="entry name" value="4-CARBOXYMUCONOLACTONE DECARBOXYLASE FAMILY PROTEIN (AFU_ORTHOLOGUE AFUA_6G11590)"/>
    <property type="match status" value="1"/>
</dbReference>
<dbReference type="Gene3D" id="1.20.1290.10">
    <property type="entry name" value="AhpD-like"/>
    <property type="match status" value="1"/>
</dbReference>
<reference evidence="2 3" key="1">
    <citation type="journal article" date="2018" name="Nat. Biotechnol.">
        <title>A standardized bacterial taxonomy based on genome phylogeny substantially revises the tree of life.</title>
        <authorList>
            <person name="Parks D.H."/>
            <person name="Chuvochina M."/>
            <person name="Waite D.W."/>
            <person name="Rinke C."/>
            <person name="Skarshewski A."/>
            <person name="Chaumeil P.A."/>
            <person name="Hugenholtz P."/>
        </authorList>
    </citation>
    <scope>NUCLEOTIDE SEQUENCE [LARGE SCALE GENOMIC DNA]</scope>
    <source>
        <strain evidence="2">UBA8844</strain>
    </source>
</reference>
<dbReference type="NCBIfam" id="TIGR00778">
    <property type="entry name" value="ahpD_dom"/>
    <property type="match status" value="1"/>
</dbReference>
<dbReference type="GO" id="GO:0051920">
    <property type="term" value="F:peroxiredoxin activity"/>
    <property type="evidence" value="ECO:0007669"/>
    <property type="project" value="InterPro"/>
</dbReference>
<evidence type="ECO:0000313" key="3">
    <source>
        <dbReference type="Proteomes" id="UP000264071"/>
    </source>
</evidence>
<dbReference type="EMBL" id="DPIY01000010">
    <property type="protein sequence ID" value="HCT57976.1"/>
    <property type="molecule type" value="Genomic_DNA"/>
</dbReference>